<dbReference type="AlphaFoldDB" id="A0A0Q3HKD2"/>
<dbReference type="InParanoid" id="A0A0Q3HKD2"/>
<reference evidence="2" key="2">
    <citation type="submission" date="2017-06" db="EMBL/GenBank/DDBJ databases">
        <title>WGS assembly of Brachypodium distachyon.</title>
        <authorList>
            <consortium name="The International Brachypodium Initiative"/>
            <person name="Lucas S."/>
            <person name="Harmon-Smith M."/>
            <person name="Lail K."/>
            <person name="Tice H."/>
            <person name="Grimwood J."/>
            <person name="Bruce D."/>
            <person name="Barry K."/>
            <person name="Shu S."/>
            <person name="Lindquist E."/>
            <person name="Wang M."/>
            <person name="Pitluck S."/>
            <person name="Vogel J.P."/>
            <person name="Garvin D.F."/>
            <person name="Mockler T.C."/>
            <person name="Schmutz J."/>
            <person name="Rokhsar D."/>
            <person name="Bevan M.W."/>
        </authorList>
    </citation>
    <scope>NUCLEOTIDE SEQUENCE</scope>
    <source>
        <strain evidence="2">Bd21</strain>
    </source>
</reference>
<dbReference type="EnsemblPlants" id="KQK23423">
    <property type="protein sequence ID" value="KQK23423"/>
    <property type="gene ID" value="BRADI_1g73576v3"/>
</dbReference>
<accession>A0A0Q3HKD2</accession>
<evidence type="ECO:0000313" key="3">
    <source>
        <dbReference type="EnsemblPlants" id="KQK23423"/>
    </source>
</evidence>
<feature type="region of interest" description="Disordered" evidence="1">
    <location>
        <begin position="21"/>
        <end position="97"/>
    </location>
</feature>
<dbReference type="EMBL" id="CM000880">
    <property type="protein sequence ID" value="KQK23423.1"/>
    <property type="molecule type" value="Genomic_DNA"/>
</dbReference>
<organism evidence="2">
    <name type="scientific">Brachypodium distachyon</name>
    <name type="common">Purple false brome</name>
    <name type="synonym">Trachynia distachya</name>
    <dbReference type="NCBI Taxonomy" id="15368"/>
    <lineage>
        <taxon>Eukaryota</taxon>
        <taxon>Viridiplantae</taxon>
        <taxon>Streptophyta</taxon>
        <taxon>Embryophyta</taxon>
        <taxon>Tracheophyta</taxon>
        <taxon>Spermatophyta</taxon>
        <taxon>Magnoliopsida</taxon>
        <taxon>Liliopsida</taxon>
        <taxon>Poales</taxon>
        <taxon>Poaceae</taxon>
        <taxon>BOP clade</taxon>
        <taxon>Pooideae</taxon>
        <taxon>Stipodae</taxon>
        <taxon>Brachypodieae</taxon>
        <taxon>Brachypodium</taxon>
    </lineage>
</organism>
<sequence length="97" mass="9760">MFFQRDGAALDPGAAQAVLPTGGAPSCDDSATAGESSGDVCGAASSRGGEARSRRALCAADDSAAADESSRDADESVTSSGDSDESNCRRWSRHCLS</sequence>
<feature type="compositionally biased region" description="Low complexity" evidence="1">
    <location>
        <begin position="56"/>
        <end position="67"/>
    </location>
</feature>
<gene>
    <name evidence="2" type="ORF">BRADI_1g73576v3</name>
</gene>
<evidence type="ECO:0000313" key="4">
    <source>
        <dbReference type="Proteomes" id="UP000008810"/>
    </source>
</evidence>
<reference evidence="2 3" key="1">
    <citation type="journal article" date="2010" name="Nature">
        <title>Genome sequencing and analysis of the model grass Brachypodium distachyon.</title>
        <authorList>
            <consortium name="International Brachypodium Initiative"/>
        </authorList>
    </citation>
    <scope>NUCLEOTIDE SEQUENCE [LARGE SCALE GENOMIC DNA]</scope>
    <source>
        <strain evidence="2 3">Bd21</strain>
    </source>
</reference>
<proteinExistence type="predicted"/>
<protein>
    <submittedName>
        <fullName evidence="2 3">Uncharacterized protein</fullName>
    </submittedName>
</protein>
<name>A0A0Q3HKD2_BRADI</name>
<evidence type="ECO:0000256" key="1">
    <source>
        <dbReference type="SAM" id="MobiDB-lite"/>
    </source>
</evidence>
<reference evidence="3" key="3">
    <citation type="submission" date="2018-08" db="UniProtKB">
        <authorList>
            <consortium name="EnsemblPlants"/>
        </authorList>
    </citation>
    <scope>IDENTIFICATION</scope>
    <source>
        <strain evidence="3">cv. Bd21</strain>
    </source>
</reference>
<dbReference type="Gramene" id="KQK23423">
    <property type="protein sequence ID" value="KQK23423"/>
    <property type="gene ID" value="BRADI_1g73576v3"/>
</dbReference>
<dbReference type="Proteomes" id="UP000008810">
    <property type="component" value="Chromosome 1"/>
</dbReference>
<keyword evidence="4" id="KW-1185">Reference proteome</keyword>
<evidence type="ECO:0000313" key="2">
    <source>
        <dbReference type="EMBL" id="KQK23423.1"/>
    </source>
</evidence>